<evidence type="ECO:0000256" key="8">
    <source>
        <dbReference type="ARBA" id="ARBA00023136"/>
    </source>
</evidence>
<dbReference type="EMBL" id="CP002105">
    <property type="protein sequence ID" value="ADL12319.1"/>
    <property type="molecule type" value="Genomic_DNA"/>
</dbReference>
<evidence type="ECO:0000259" key="9">
    <source>
        <dbReference type="PROSITE" id="PS50893"/>
    </source>
</evidence>
<dbReference type="SUPFAM" id="SSF52540">
    <property type="entry name" value="P-loop containing nucleoside triphosphate hydrolases"/>
    <property type="match status" value="1"/>
</dbReference>
<evidence type="ECO:0000256" key="5">
    <source>
        <dbReference type="ARBA" id="ARBA00022741"/>
    </source>
</evidence>
<proteinExistence type="inferred from homology"/>
<feature type="domain" description="ABC transporter" evidence="9">
    <location>
        <begin position="2"/>
        <end position="208"/>
    </location>
</feature>
<organism evidence="10 11">
    <name type="scientific">Acetohalobium arabaticum (strain ATCC 49924 / DSM 5501 / Z-7288)</name>
    <dbReference type="NCBI Taxonomy" id="574087"/>
    <lineage>
        <taxon>Bacteria</taxon>
        <taxon>Bacillati</taxon>
        <taxon>Bacillota</taxon>
        <taxon>Clostridia</taxon>
        <taxon>Halanaerobiales</taxon>
        <taxon>Halobacteroidaceae</taxon>
        <taxon>Acetohalobium</taxon>
    </lineage>
</organism>
<sequence length="208" mass="23563">MIKIRNLSFQYPDGTQILDNFNLTVQENDRIALIGPNGTGKTTLFKIIMGLLIPQEGEVIIFGKQRKEEEDFVEVREKIGFLFQDSDDQLFCSTVEEDIAFGPLNLGKSKEKAMEIVSETLELVDMQGFEKKTPYSLSGGEKRMIAFATILAMKPKLLLLDEPFAGLDKDATEKMLSILTEIDLPYVIISHRNSLVKEVTDDSYYLNR</sequence>
<evidence type="ECO:0000256" key="3">
    <source>
        <dbReference type="ARBA" id="ARBA00022448"/>
    </source>
</evidence>
<dbReference type="InterPro" id="IPR017871">
    <property type="entry name" value="ABC_transporter-like_CS"/>
</dbReference>
<dbReference type="SMART" id="SM00382">
    <property type="entry name" value="AAA"/>
    <property type="match status" value="1"/>
</dbReference>
<dbReference type="GO" id="GO:0043190">
    <property type="term" value="C:ATP-binding cassette (ABC) transporter complex"/>
    <property type="evidence" value="ECO:0007669"/>
    <property type="project" value="TreeGrafter"/>
</dbReference>
<accession>D9QVR0</accession>
<keyword evidence="5" id="KW-0547">Nucleotide-binding</keyword>
<dbReference type="InterPro" id="IPR003593">
    <property type="entry name" value="AAA+_ATPase"/>
</dbReference>
<dbReference type="AlphaFoldDB" id="D9QVR0"/>
<dbReference type="STRING" id="574087.Acear_0780"/>
<keyword evidence="7" id="KW-1278">Translocase</keyword>
<dbReference type="PANTHER" id="PTHR43553">
    <property type="entry name" value="HEAVY METAL TRANSPORTER"/>
    <property type="match status" value="1"/>
</dbReference>
<comment type="subcellular location">
    <subcellularLocation>
        <location evidence="1">Cell membrane</location>
        <topology evidence="1">Peripheral membrane protein</topology>
    </subcellularLocation>
</comment>
<dbReference type="PANTHER" id="PTHR43553:SF24">
    <property type="entry name" value="ENERGY-COUPLING FACTOR TRANSPORTER ATP-BINDING PROTEIN ECFA1"/>
    <property type="match status" value="1"/>
</dbReference>
<dbReference type="GO" id="GO:0042626">
    <property type="term" value="F:ATPase-coupled transmembrane transporter activity"/>
    <property type="evidence" value="ECO:0007669"/>
    <property type="project" value="TreeGrafter"/>
</dbReference>
<dbReference type="InterPro" id="IPR015856">
    <property type="entry name" value="ABC_transpr_CbiO/EcfA_su"/>
</dbReference>
<dbReference type="HOGENOM" id="CLU_000604_1_22_9"/>
<dbReference type="InterPro" id="IPR003439">
    <property type="entry name" value="ABC_transporter-like_ATP-bd"/>
</dbReference>
<dbReference type="Proteomes" id="UP000001661">
    <property type="component" value="Chromosome"/>
</dbReference>
<protein>
    <submittedName>
        <fullName evidence="10">ABC transporter related protein</fullName>
    </submittedName>
</protein>
<name>D9QVR0_ACEAZ</name>
<keyword evidence="11" id="KW-1185">Reference proteome</keyword>
<evidence type="ECO:0000313" key="10">
    <source>
        <dbReference type="EMBL" id="ADL12319.1"/>
    </source>
</evidence>
<dbReference type="InterPro" id="IPR027417">
    <property type="entry name" value="P-loop_NTPase"/>
</dbReference>
<reference evidence="10 11" key="1">
    <citation type="journal article" date="2010" name="Stand. Genomic Sci.">
        <title>Complete genome sequence of Acetohalobium arabaticum type strain (Z-7288).</title>
        <authorList>
            <person name="Sikorski J."/>
            <person name="Lapidus A."/>
            <person name="Chertkov O."/>
            <person name="Lucas S."/>
            <person name="Copeland A."/>
            <person name="Glavina Del Rio T."/>
            <person name="Nolan M."/>
            <person name="Tice H."/>
            <person name="Cheng J.F."/>
            <person name="Han C."/>
            <person name="Brambilla E."/>
            <person name="Pitluck S."/>
            <person name="Liolios K."/>
            <person name="Ivanova N."/>
            <person name="Mavromatis K."/>
            <person name="Mikhailova N."/>
            <person name="Pati A."/>
            <person name="Bruce D."/>
            <person name="Detter C."/>
            <person name="Tapia R."/>
            <person name="Goodwin L."/>
            <person name="Chen A."/>
            <person name="Palaniappan K."/>
            <person name="Land M."/>
            <person name="Hauser L."/>
            <person name="Chang Y.J."/>
            <person name="Jeffries C.D."/>
            <person name="Rohde M."/>
            <person name="Goker M."/>
            <person name="Spring S."/>
            <person name="Woyke T."/>
            <person name="Bristow J."/>
            <person name="Eisen J.A."/>
            <person name="Markowitz V."/>
            <person name="Hugenholtz P."/>
            <person name="Kyrpides N.C."/>
            <person name="Klenk H.P."/>
        </authorList>
    </citation>
    <scope>NUCLEOTIDE SEQUENCE [LARGE SCALE GENOMIC DNA]</scope>
    <source>
        <strain evidence="11">ATCC 49924 / DSM 5501 / Z-7288</strain>
    </source>
</reference>
<dbReference type="InterPro" id="IPR050095">
    <property type="entry name" value="ECF_ABC_transporter_ATP-bd"/>
</dbReference>
<comment type="similarity">
    <text evidence="2">Belongs to the ABC transporter superfamily.</text>
</comment>
<dbReference type="OrthoDB" id="9784332at2"/>
<dbReference type="KEGG" id="aar:Acear_0780"/>
<dbReference type="Pfam" id="PF00005">
    <property type="entry name" value="ABC_tran"/>
    <property type="match status" value="1"/>
</dbReference>
<keyword evidence="6" id="KW-0067">ATP-binding</keyword>
<dbReference type="GO" id="GO:0016887">
    <property type="term" value="F:ATP hydrolysis activity"/>
    <property type="evidence" value="ECO:0007669"/>
    <property type="project" value="InterPro"/>
</dbReference>
<gene>
    <name evidence="10" type="ordered locus">Acear_0780</name>
</gene>
<keyword evidence="8" id="KW-0472">Membrane</keyword>
<dbReference type="eggNOG" id="COG1122">
    <property type="taxonomic scope" value="Bacteria"/>
</dbReference>
<evidence type="ECO:0000256" key="4">
    <source>
        <dbReference type="ARBA" id="ARBA00022475"/>
    </source>
</evidence>
<dbReference type="GO" id="GO:0005524">
    <property type="term" value="F:ATP binding"/>
    <property type="evidence" value="ECO:0007669"/>
    <property type="project" value="UniProtKB-KW"/>
</dbReference>
<dbReference type="Gene3D" id="3.40.50.300">
    <property type="entry name" value="P-loop containing nucleotide triphosphate hydrolases"/>
    <property type="match status" value="1"/>
</dbReference>
<evidence type="ECO:0000256" key="1">
    <source>
        <dbReference type="ARBA" id="ARBA00004202"/>
    </source>
</evidence>
<keyword evidence="3" id="KW-0813">Transport</keyword>
<dbReference type="CDD" id="cd03225">
    <property type="entry name" value="ABC_cobalt_CbiO_domain1"/>
    <property type="match status" value="1"/>
</dbReference>
<evidence type="ECO:0000256" key="7">
    <source>
        <dbReference type="ARBA" id="ARBA00022967"/>
    </source>
</evidence>
<dbReference type="PROSITE" id="PS50893">
    <property type="entry name" value="ABC_TRANSPORTER_2"/>
    <property type="match status" value="1"/>
</dbReference>
<evidence type="ECO:0000313" key="11">
    <source>
        <dbReference type="Proteomes" id="UP000001661"/>
    </source>
</evidence>
<dbReference type="PROSITE" id="PS00211">
    <property type="entry name" value="ABC_TRANSPORTER_1"/>
    <property type="match status" value="1"/>
</dbReference>
<evidence type="ECO:0000256" key="6">
    <source>
        <dbReference type="ARBA" id="ARBA00022840"/>
    </source>
</evidence>
<evidence type="ECO:0000256" key="2">
    <source>
        <dbReference type="ARBA" id="ARBA00005417"/>
    </source>
</evidence>
<keyword evidence="4" id="KW-1003">Cell membrane</keyword>